<evidence type="ECO:0000256" key="9">
    <source>
        <dbReference type="ARBA" id="ARBA00049348"/>
    </source>
</evidence>
<dbReference type="CDD" id="cd06445">
    <property type="entry name" value="ATase"/>
    <property type="match status" value="1"/>
</dbReference>
<dbReference type="EMBL" id="UINC01057608">
    <property type="protein sequence ID" value="SVB78947.1"/>
    <property type="molecule type" value="Genomic_DNA"/>
</dbReference>
<keyword evidence="7" id="KW-0227">DNA damage</keyword>
<comment type="catalytic activity">
    <reaction evidence="1">
        <text>a 4-O-methyl-thymidine in DNA + L-cysteinyl-[protein] = a thymidine in DNA + S-methyl-L-cysteinyl-[protein]</text>
        <dbReference type="Rhea" id="RHEA:53428"/>
        <dbReference type="Rhea" id="RHEA-COMP:10131"/>
        <dbReference type="Rhea" id="RHEA-COMP:10132"/>
        <dbReference type="Rhea" id="RHEA-COMP:13555"/>
        <dbReference type="Rhea" id="RHEA-COMP:13556"/>
        <dbReference type="ChEBI" id="CHEBI:29950"/>
        <dbReference type="ChEBI" id="CHEBI:82612"/>
        <dbReference type="ChEBI" id="CHEBI:137386"/>
        <dbReference type="ChEBI" id="CHEBI:137387"/>
        <dbReference type="EC" id="2.1.1.63"/>
    </reaction>
</comment>
<keyword evidence="5" id="KW-0489">Methyltransferase</keyword>
<dbReference type="InterPro" id="IPR036631">
    <property type="entry name" value="MGMT_N_sf"/>
</dbReference>
<dbReference type="Gene3D" id="3.30.160.70">
    <property type="entry name" value="Methylated DNA-protein cysteine methyltransferase domain"/>
    <property type="match status" value="1"/>
</dbReference>
<evidence type="ECO:0000259" key="10">
    <source>
        <dbReference type="Pfam" id="PF01035"/>
    </source>
</evidence>
<keyword evidence="6" id="KW-0808">Transferase</keyword>
<evidence type="ECO:0000256" key="1">
    <source>
        <dbReference type="ARBA" id="ARBA00001286"/>
    </source>
</evidence>
<dbReference type="PANTHER" id="PTHR10815">
    <property type="entry name" value="METHYLATED-DNA--PROTEIN-CYSTEINE METHYLTRANSFERASE"/>
    <property type="match status" value="1"/>
</dbReference>
<evidence type="ECO:0000313" key="12">
    <source>
        <dbReference type="EMBL" id="SVB78947.1"/>
    </source>
</evidence>
<evidence type="ECO:0000256" key="8">
    <source>
        <dbReference type="ARBA" id="ARBA00023204"/>
    </source>
</evidence>
<comment type="catalytic activity">
    <reaction evidence="9">
        <text>a 6-O-methyl-2'-deoxyguanosine in DNA + L-cysteinyl-[protein] = S-methyl-L-cysteinyl-[protein] + a 2'-deoxyguanosine in DNA</text>
        <dbReference type="Rhea" id="RHEA:24000"/>
        <dbReference type="Rhea" id="RHEA-COMP:10131"/>
        <dbReference type="Rhea" id="RHEA-COMP:10132"/>
        <dbReference type="Rhea" id="RHEA-COMP:11367"/>
        <dbReference type="Rhea" id="RHEA-COMP:11368"/>
        <dbReference type="ChEBI" id="CHEBI:29950"/>
        <dbReference type="ChEBI" id="CHEBI:82612"/>
        <dbReference type="ChEBI" id="CHEBI:85445"/>
        <dbReference type="ChEBI" id="CHEBI:85448"/>
        <dbReference type="EC" id="2.1.1.63"/>
    </reaction>
</comment>
<dbReference type="GO" id="GO:0032259">
    <property type="term" value="P:methylation"/>
    <property type="evidence" value="ECO:0007669"/>
    <property type="project" value="UniProtKB-KW"/>
</dbReference>
<dbReference type="HAMAP" id="MF_00772">
    <property type="entry name" value="OGT"/>
    <property type="match status" value="1"/>
</dbReference>
<dbReference type="EC" id="2.1.1.63" evidence="3"/>
<evidence type="ECO:0000256" key="6">
    <source>
        <dbReference type="ARBA" id="ARBA00022679"/>
    </source>
</evidence>
<dbReference type="NCBIfam" id="TIGR00589">
    <property type="entry name" value="ogt"/>
    <property type="match status" value="1"/>
</dbReference>
<feature type="domain" description="Methylguanine DNA methyltransferase ribonuclease-like" evidence="11">
    <location>
        <begin position="1"/>
        <end position="70"/>
    </location>
</feature>
<evidence type="ECO:0000256" key="2">
    <source>
        <dbReference type="ARBA" id="ARBA00008711"/>
    </source>
</evidence>
<dbReference type="InterPro" id="IPR014048">
    <property type="entry name" value="MethylDNA_cys_MeTrfase_DNA-bd"/>
</dbReference>
<dbReference type="InterPro" id="IPR001497">
    <property type="entry name" value="MethylDNA_cys_MeTrfase_AS"/>
</dbReference>
<name>A0A382GW53_9ZZZZ</name>
<dbReference type="PROSITE" id="PS00374">
    <property type="entry name" value="MGMT"/>
    <property type="match status" value="1"/>
</dbReference>
<comment type="similarity">
    <text evidence="2">Belongs to the MGMT family.</text>
</comment>
<evidence type="ECO:0000259" key="11">
    <source>
        <dbReference type="Pfam" id="PF02870"/>
    </source>
</evidence>
<dbReference type="Pfam" id="PF01035">
    <property type="entry name" value="DNA_binding_1"/>
    <property type="match status" value="1"/>
</dbReference>
<accession>A0A382GW53</accession>
<reference evidence="12" key="1">
    <citation type="submission" date="2018-05" db="EMBL/GenBank/DDBJ databases">
        <authorList>
            <person name="Lanie J.A."/>
            <person name="Ng W.-L."/>
            <person name="Kazmierczak K.M."/>
            <person name="Andrzejewski T.M."/>
            <person name="Davidsen T.M."/>
            <person name="Wayne K.J."/>
            <person name="Tettelin H."/>
            <person name="Glass J.I."/>
            <person name="Rusch D."/>
            <person name="Podicherti R."/>
            <person name="Tsui H.-C.T."/>
            <person name="Winkler M.E."/>
        </authorList>
    </citation>
    <scope>NUCLEOTIDE SEQUENCE</scope>
</reference>
<dbReference type="SUPFAM" id="SSF46767">
    <property type="entry name" value="Methylated DNA-protein cysteine methyltransferase, C-terminal domain"/>
    <property type="match status" value="1"/>
</dbReference>
<dbReference type="FunFam" id="1.10.10.10:FF:000214">
    <property type="entry name" value="Methylated-DNA--protein-cysteine methyltransferase"/>
    <property type="match status" value="1"/>
</dbReference>
<protein>
    <recommendedName>
        <fullName evidence="3">methylated-DNA--[protein]-cysteine S-methyltransferase</fullName>
        <ecNumber evidence="3">2.1.1.63</ecNumber>
    </recommendedName>
</protein>
<dbReference type="GO" id="GO:0006281">
    <property type="term" value="P:DNA repair"/>
    <property type="evidence" value="ECO:0007669"/>
    <property type="project" value="UniProtKB-KW"/>
</dbReference>
<keyword evidence="8" id="KW-0234">DNA repair</keyword>
<organism evidence="12">
    <name type="scientific">marine metagenome</name>
    <dbReference type="NCBI Taxonomy" id="408172"/>
    <lineage>
        <taxon>unclassified sequences</taxon>
        <taxon>metagenomes</taxon>
        <taxon>ecological metagenomes</taxon>
    </lineage>
</organism>
<dbReference type="AlphaFoldDB" id="A0A382GW53"/>
<proteinExistence type="inferred from homology"/>
<evidence type="ECO:0000256" key="3">
    <source>
        <dbReference type="ARBA" id="ARBA00011918"/>
    </source>
</evidence>
<dbReference type="GO" id="GO:0003908">
    <property type="term" value="F:methylated-DNA-[protein]-cysteine S-methyltransferase activity"/>
    <property type="evidence" value="ECO:0007669"/>
    <property type="project" value="UniProtKB-EC"/>
</dbReference>
<gene>
    <name evidence="12" type="ORF">METZ01_LOCUS231801</name>
</gene>
<dbReference type="InterPro" id="IPR008332">
    <property type="entry name" value="MethylG_MeTrfase_N"/>
</dbReference>
<evidence type="ECO:0000256" key="5">
    <source>
        <dbReference type="ARBA" id="ARBA00022603"/>
    </source>
</evidence>
<dbReference type="InterPro" id="IPR023546">
    <property type="entry name" value="MGMT"/>
</dbReference>
<dbReference type="InterPro" id="IPR036388">
    <property type="entry name" value="WH-like_DNA-bd_sf"/>
</dbReference>
<dbReference type="InterPro" id="IPR036217">
    <property type="entry name" value="MethylDNA_cys_MeTrfase_DNAb"/>
</dbReference>
<feature type="domain" description="Methylated-DNA-[protein]-cysteine S-methyltransferase DNA binding" evidence="10">
    <location>
        <begin position="75"/>
        <end position="154"/>
    </location>
</feature>
<evidence type="ECO:0000256" key="4">
    <source>
        <dbReference type="ARBA" id="ARBA00022490"/>
    </source>
</evidence>
<dbReference type="PANTHER" id="PTHR10815:SF5">
    <property type="entry name" value="METHYLATED-DNA--PROTEIN-CYSTEINE METHYLTRANSFERASE"/>
    <property type="match status" value="1"/>
</dbReference>
<sequence length="162" mass="17424">MHYRKMDSPIGELLLAGTEGVLEIIGFPQGKGVVEVQPGWWGEASAFADVVLQLNEYFAGQRKVFDLELKPSGTSFQLEVLQALKHIPYGQTASYQDIANAVGRPRAVRAVGSANGRNPLPIVIPCHRVIGSDGSLTGFGGGLRAKQYLLALESNDFELSLG</sequence>
<dbReference type="Pfam" id="PF02870">
    <property type="entry name" value="Methyltransf_1N"/>
    <property type="match status" value="1"/>
</dbReference>
<keyword evidence="4" id="KW-0963">Cytoplasm</keyword>
<dbReference type="SUPFAM" id="SSF53155">
    <property type="entry name" value="Methylated DNA-protein cysteine methyltransferase domain"/>
    <property type="match status" value="1"/>
</dbReference>
<dbReference type="Gene3D" id="1.10.10.10">
    <property type="entry name" value="Winged helix-like DNA-binding domain superfamily/Winged helix DNA-binding domain"/>
    <property type="match status" value="1"/>
</dbReference>
<evidence type="ECO:0000256" key="7">
    <source>
        <dbReference type="ARBA" id="ARBA00022763"/>
    </source>
</evidence>